<evidence type="ECO:0000313" key="4">
    <source>
        <dbReference type="Proteomes" id="UP000559256"/>
    </source>
</evidence>
<feature type="region of interest" description="Disordered" evidence="1">
    <location>
        <begin position="609"/>
        <end position="629"/>
    </location>
</feature>
<evidence type="ECO:0000256" key="1">
    <source>
        <dbReference type="SAM" id="MobiDB-lite"/>
    </source>
</evidence>
<feature type="transmembrane region" description="Helical" evidence="2">
    <location>
        <begin position="1044"/>
        <end position="1067"/>
    </location>
</feature>
<evidence type="ECO:0000313" key="3">
    <source>
        <dbReference type="EMBL" id="KAF5358653.1"/>
    </source>
</evidence>
<feature type="compositionally biased region" description="Low complexity" evidence="1">
    <location>
        <begin position="526"/>
        <end position="537"/>
    </location>
</feature>
<feature type="transmembrane region" description="Helical" evidence="2">
    <location>
        <begin position="1169"/>
        <end position="1192"/>
    </location>
</feature>
<reference evidence="3 4" key="1">
    <citation type="journal article" date="2020" name="ISME J.">
        <title>Uncovering the hidden diversity of litter-decomposition mechanisms in mushroom-forming fungi.</title>
        <authorList>
            <person name="Floudas D."/>
            <person name="Bentzer J."/>
            <person name="Ahren D."/>
            <person name="Johansson T."/>
            <person name="Persson P."/>
            <person name="Tunlid A."/>
        </authorList>
    </citation>
    <scope>NUCLEOTIDE SEQUENCE [LARGE SCALE GENOMIC DNA]</scope>
    <source>
        <strain evidence="3 4">CBS 291.85</strain>
    </source>
</reference>
<dbReference type="Proteomes" id="UP000559256">
    <property type="component" value="Unassembled WGS sequence"/>
</dbReference>
<feature type="compositionally biased region" description="Low complexity" evidence="1">
    <location>
        <begin position="335"/>
        <end position="360"/>
    </location>
</feature>
<organism evidence="3 4">
    <name type="scientific">Tetrapyrgos nigripes</name>
    <dbReference type="NCBI Taxonomy" id="182062"/>
    <lineage>
        <taxon>Eukaryota</taxon>
        <taxon>Fungi</taxon>
        <taxon>Dikarya</taxon>
        <taxon>Basidiomycota</taxon>
        <taxon>Agaricomycotina</taxon>
        <taxon>Agaricomycetes</taxon>
        <taxon>Agaricomycetidae</taxon>
        <taxon>Agaricales</taxon>
        <taxon>Marasmiineae</taxon>
        <taxon>Marasmiaceae</taxon>
        <taxon>Tetrapyrgos</taxon>
    </lineage>
</organism>
<accession>A0A8H5G5D9</accession>
<proteinExistence type="predicted"/>
<feature type="compositionally biased region" description="Basic and acidic residues" evidence="1">
    <location>
        <begin position="309"/>
        <end position="318"/>
    </location>
</feature>
<evidence type="ECO:0000256" key="2">
    <source>
        <dbReference type="SAM" id="Phobius"/>
    </source>
</evidence>
<feature type="compositionally biased region" description="Polar residues" evidence="1">
    <location>
        <begin position="132"/>
        <end position="153"/>
    </location>
</feature>
<feature type="compositionally biased region" description="Low complexity" evidence="1">
    <location>
        <begin position="58"/>
        <end position="84"/>
    </location>
</feature>
<keyword evidence="4" id="KW-1185">Reference proteome</keyword>
<protein>
    <submittedName>
        <fullName evidence="3">Uncharacterized protein</fullName>
    </submittedName>
</protein>
<feature type="compositionally biased region" description="Low complexity" evidence="1">
    <location>
        <begin position="780"/>
        <end position="794"/>
    </location>
</feature>
<feature type="compositionally biased region" description="Basic and acidic residues" evidence="1">
    <location>
        <begin position="428"/>
        <end position="438"/>
    </location>
</feature>
<gene>
    <name evidence="3" type="ORF">D9758_007727</name>
</gene>
<dbReference type="AlphaFoldDB" id="A0A8H5G5D9"/>
<feature type="compositionally biased region" description="Low complexity" evidence="1">
    <location>
        <begin position="25"/>
        <end position="36"/>
    </location>
</feature>
<keyword evidence="2" id="KW-0472">Membrane</keyword>
<keyword evidence="2" id="KW-1133">Transmembrane helix</keyword>
<feature type="compositionally biased region" description="Acidic residues" evidence="1">
    <location>
        <begin position="477"/>
        <end position="486"/>
    </location>
</feature>
<feature type="transmembrane region" description="Helical" evidence="2">
    <location>
        <begin position="1073"/>
        <end position="1098"/>
    </location>
</feature>
<feature type="compositionally biased region" description="Low complexity" evidence="1">
    <location>
        <begin position="393"/>
        <end position="413"/>
    </location>
</feature>
<feature type="region of interest" description="Disordered" evidence="1">
    <location>
        <begin position="501"/>
        <end position="591"/>
    </location>
</feature>
<feature type="compositionally biased region" description="Low complexity" evidence="1">
    <location>
        <begin position="609"/>
        <end position="618"/>
    </location>
</feature>
<feature type="transmembrane region" description="Helical" evidence="2">
    <location>
        <begin position="1123"/>
        <end position="1149"/>
    </location>
</feature>
<feature type="transmembrane region" description="Helical" evidence="2">
    <location>
        <begin position="990"/>
        <end position="1011"/>
    </location>
</feature>
<feature type="compositionally biased region" description="Polar residues" evidence="1">
    <location>
        <begin position="198"/>
        <end position="212"/>
    </location>
</feature>
<name>A0A8H5G5D9_9AGAR</name>
<sequence>MSSSNATPSSKPKPSKMRTMARRTSSMLSFGRSSGSQHKNDSSSETSSVRRPSIDLDASTTNESNYASNASSASNASASASSSSLTVETALPDHLKEHMLPSTIPESPAREAAATAEEAQAQAAGRVRVPRTSLSQVVTAMNEASSTSSSAPQANDAPASTERQPEPEPEQKPTQTQTVPVPVPAPVIVTDPARYTTEPDSMSLKSTKSPTQGHPDDSGSVDKPTSSSMTNQSNARPQPQLQPHGPSDTDVEPESKSNSYFDTTPRPAVEIPTFHAQSHSSPEDLKKLNEEIYKNTIREIPPEGEGEDDGRGREEGVKTAETMTPRPYGSGSVKGSAPGPAAASGPAQAQGQAAPASAPQTRALAPASTTESGSKPAHSDRAVAVQPVPPVQPAQSVPPVQPARPVQPVQPVQPVRPAPPVEVAAEVTTKETQTETETKTSVTIPEPVVMPVPVSTNDVAKKDQNAGGNGTANANDNDNDDNEDPFADPVVPIQISAQPSFQPSFEQGRGQETNNNMPQPQPTLPQAPAAFSQAPPQVLYMPLPPFQDVSGGGGGGKFRGYDTYSDHDRANGETRSLLPHPHGQEQALQGQGYGYGPGFGYGATATAAAAPGSGMTQTHHQHQHSQYPNPNHPSVPSYAYTHGLNILPTSSTLTSSSDMPTNTVTFPRLSTPSSHKSTNASTTHPRLVRLGWTAYALPNPENTVYYVHSNWKITTDVDLSRLKELDEVMRYLDLNRVGESLTGEGGDDRDGDMGTGMGTGVGVPQGFELWLIDTGLDGLSPSTGQTQTQTQSTGNGTGAGAGKGKKRKRPAKGDFNPLRCWVDHRKCLASFDPIWDARVDGVSRSVSRRGERNSMGRTDDALDMEYRYWAFIESHPAHVALAPKAHSDAIELLEWASTDQFLAPYQSQLHGVRPPFTPTECQELLKWLKAFGNKPESSSVHTRVVARIFMRVLLWRQMHLRPHKPLPEDVPRPVYLTHIAQQTHYRSQSFLRTLLDVIVSIVFMGIPYMIYTRAVYAQRMDAEYGMGGLGASLRVFGMRDAGPLMLIGGCTCLVAAIVLSASVTFLTLPGLDWISRIVGFVAIILAGFSIVSTVLALFSFKAEMERTSLYVGGEGLMVHSRRIIMLSLPLAFCIYSIVAFAAGIALYSIRGMQAQVPPGLIESHFSNYTQWTTLGVLGGLGGVIAVATAVLLG</sequence>
<feature type="region of interest" description="Disordered" evidence="1">
    <location>
        <begin position="1"/>
        <end position="488"/>
    </location>
</feature>
<feature type="compositionally biased region" description="Polar residues" evidence="1">
    <location>
        <begin position="501"/>
        <end position="517"/>
    </location>
</feature>
<dbReference type="OrthoDB" id="3245306at2759"/>
<feature type="compositionally biased region" description="Polar residues" evidence="1">
    <location>
        <begin position="1"/>
        <end position="12"/>
    </location>
</feature>
<feature type="compositionally biased region" description="Basic and acidic residues" evidence="1">
    <location>
        <begin position="281"/>
        <end position="301"/>
    </location>
</feature>
<dbReference type="EMBL" id="JAACJM010000049">
    <property type="protein sequence ID" value="KAF5358653.1"/>
    <property type="molecule type" value="Genomic_DNA"/>
</dbReference>
<feature type="compositionally biased region" description="Polar residues" evidence="1">
    <location>
        <begin position="223"/>
        <end position="241"/>
    </location>
</feature>
<feature type="region of interest" description="Disordered" evidence="1">
    <location>
        <begin position="778"/>
        <end position="811"/>
    </location>
</feature>
<keyword evidence="2" id="KW-0812">Transmembrane</keyword>
<comment type="caution">
    <text evidence="3">The sequence shown here is derived from an EMBL/GenBank/DDBJ whole genome shotgun (WGS) entry which is preliminary data.</text>
</comment>
<feature type="compositionally biased region" description="Low complexity" evidence="1">
    <location>
        <begin position="110"/>
        <end position="124"/>
    </location>
</feature>